<evidence type="ECO:0000313" key="7">
    <source>
        <dbReference type="Proteomes" id="UP000186817"/>
    </source>
</evidence>
<sequence length="238" mass="25836">MCVRFWCPLYSAGHVLAYLLGMVSSACSMSGIGGVTVVRQTLWMVLTLQVHVRIATTPRGAPRSAHGHDSGSRGTMHKATQGQSFGELRRQLQAGKLGLRQCNAAISSLGQKQQWQAALQLLQDLEFASIQRSGVSFSSGISACGRAKQWQRALALLDDMLQLLLPPGVIAFCSAITTCASSGAWRKGMELVALMRGQGVLMDVVAYNAAINCCEGHWEHAVAFLQEMQFSYGYNELR</sequence>
<dbReference type="EMBL" id="LSRX01000940">
    <property type="protein sequence ID" value="OLP86015.1"/>
    <property type="molecule type" value="Genomic_DNA"/>
</dbReference>
<keyword evidence="4" id="KW-0472">Membrane</keyword>
<evidence type="ECO:0000256" key="4">
    <source>
        <dbReference type="SAM" id="Phobius"/>
    </source>
</evidence>
<dbReference type="InterPro" id="IPR002885">
    <property type="entry name" value="PPR_rpt"/>
</dbReference>
<dbReference type="OrthoDB" id="442955at2759"/>
<dbReference type="AlphaFoldDB" id="A0A1Q9CSZ2"/>
<name>A0A1Q9CSZ2_SYMMI</name>
<dbReference type="Gene3D" id="1.25.40.10">
    <property type="entry name" value="Tetratricopeptide repeat domain"/>
    <property type="match status" value="1"/>
</dbReference>
<dbReference type="PANTHER" id="PTHR47447">
    <property type="entry name" value="OS03G0856100 PROTEIN"/>
    <property type="match status" value="1"/>
</dbReference>
<keyword evidence="1" id="KW-0677">Repeat</keyword>
<dbReference type="Pfam" id="PF01535">
    <property type="entry name" value="PPR"/>
    <property type="match status" value="1"/>
</dbReference>
<comment type="caution">
    <text evidence="6">The sequence shown here is derived from an EMBL/GenBank/DDBJ whole genome shotgun (WGS) entry which is preliminary data.</text>
</comment>
<organism evidence="6 7">
    <name type="scientific">Symbiodinium microadriaticum</name>
    <name type="common">Dinoflagellate</name>
    <name type="synonym">Zooxanthella microadriatica</name>
    <dbReference type="NCBI Taxonomy" id="2951"/>
    <lineage>
        <taxon>Eukaryota</taxon>
        <taxon>Sar</taxon>
        <taxon>Alveolata</taxon>
        <taxon>Dinophyceae</taxon>
        <taxon>Suessiales</taxon>
        <taxon>Symbiodiniaceae</taxon>
        <taxon>Symbiodinium</taxon>
    </lineage>
</organism>
<dbReference type="PANTHER" id="PTHR47447:SF17">
    <property type="entry name" value="OS12G0638900 PROTEIN"/>
    <property type="match status" value="1"/>
</dbReference>
<feature type="signal peptide" evidence="5">
    <location>
        <begin position="1"/>
        <end position="17"/>
    </location>
</feature>
<gene>
    <name evidence="6" type="ORF">AK812_SmicGene32917</name>
</gene>
<feature type="transmembrane region" description="Helical" evidence="4">
    <location>
        <begin position="15"/>
        <end position="38"/>
    </location>
</feature>
<proteinExistence type="predicted"/>
<reference evidence="6 7" key="1">
    <citation type="submission" date="2016-02" db="EMBL/GenBank/DDBJ databases">
        <title>Genome analysis of coral dinoflagellate symbionts highlights evolutionary adaptations to a symbiotic lifestyle.</title>
        <authorList>
            <person name="Aranda M."/>
            <person name="Li Y."/>
            <person name="Liew Y.J."/>
            <person name="Baumgarten S."/>
            <person name="Simakov O."/>
            <person name="Wilson M."/>
            <person name="Piel J."/>
            <person name="Ashoor H."/>
            <person name="Bougouffa S."/>
            <person name="Bajic V.B."/>
            <person name="Ryu T."/>
            <person name="Ravasi T."/>
            <person name="Bayer T."/>
            <person name="Micklem G."/>
            <person name="Kim H."/>
            <person name="Bhak J."/>
            <person name="Lajeunesse T.C."/>
            <person name="Voolstra C.R."/>
        </authorList>
    </citation>
    <scope>NUCLEOTIDE SEQUENCE [LARGE SCALE GENOMIC DNA]</scope>
    <source>
        <strain evidence="6 7">CCMP2467</strain>
    </source>
</reference>
<feature type="chain" id="PRO_5010352102" evidence="5">
    <location>
        <begin position="18"/>
        <end position="238"/>
    </location>
</feature>
<accession>A0A1Q9CSZ2</accession>
<dbReference type="InterPro" id="IPR011990">
    <property type="entry name" value="TPR-like_helical_dom_sf"/>
</dbReference>
<keyword evidence="4" id="KW-1133">Transmembrane helix</keyword>
<keyword evidence="7" id="KW-1185">Reference proteome</keyword>
<dbReference type="PROSITE" id="PS51257">
    <property type="entry name" value="PROKAR_LIPOPROTEIN"/>
    <property type="match status" value="1"/>
</dbReference>
<evidence type="ECO:0000313" key="6">
    <source>
        <dbReference type="EMBL" id="OLP86015.1"/>
    </source>
</evidence>
<evidence type="ECO:0000256" key="3">
    <source>
        <dbReference type="SAM" id="MobiDB-lite"/>
    </source>
</evidence>
<keyword evidence="5" id="KW-0732">Signal</keyword>
<protein>
    <submittedName>
        <fullName evidence="6">Pentatricopeptide repeat-containing protein, chloroplastic</fullName>
    </submittedName>
</protein>
<dbReference type="PROSITE" id="PS51375">
    <property type="entry name" value="PPR"/>
    <property type="match status" value="1"/>
</dbReference>
<evidence type="ECO:0000256" key="1">
    <source>
        <dbReference type="ARBA" id="ARBA00022737"/>
    </source>
</evidence>
<feature type="region of interest" description="Disordered" evidence="3">
    <location>
        <begin position="59"/>
        <end position="84"/>
    </location>
</feature>
<keyword evidence="4" id="KW-0812">Transmembrane</keyword>
<dbReference type="Proteomes" id="UP000186817">
    <property type="component" value="Unassembled WGS sequence"/>
</dbReference>
<evidence type="ECO:0000256" key="5">
    <source>
        <dbReference type="SAM" id="SignalP"/>
    </source>
</evidence>
<feature type="repeat" description="PPR" evidence="2">
    <location>
        <begin position="133"/>
        <end position="167"/>
    </location>
</feature>
<evidence type="ECO:0000256" key="2">
    <source>
        <dbReference type="PROSITE-ProRule" id="PRU00708"/>
    </source>
</evidence>